<dbReference type="InterPro" id="IPR001387">
    <property type="entry name" value="Cro/C1-type_HTH"/>
</dbReference>
<keyword evidence="4" id="KW-1185">Reference proteome</keyword>
<dbReference type="Proteomes" id="UP000623678">
    <property type="component" value="Unassembled WGS sequence"/>
</dbReference>
<dbReference type="Gene3D" id="1.10.260.40">
    <property type="entry name" value="lambda repressor-like DNA-binding domains"/>
    <property type="match status" value="1"/>
</dbReference>
<dbReference type="PROSITE" id="PS50943">
    <property type="entry name" value="HTH_CROC1"/>
    <property type="match status" value="1"/>
</dbReference>
<dbReference type="GO" id="GO:0003700">
    <property type="term" value="F:DNA-binding transcription factor activity"/>
    <property type="evidence" value="ECO:0007669"/>
    <property type="project" value="TreeGrafter"/>
</dbReference>
<dbReference type="RefSeq" id="WP_262393880.1">
    <property type="nucleotide sequence ID" value="NZ_JACRTD010000001.1"/>
</dbReference>
<dbReference type="SMART" id="SM00530">
    <property type="entry name" value="HTH_XRE"/>
    <property type="match status" value="1"/>
</dbReference>
<dbReference type="PANTHER" id="PTHR46797:SF1">
    <property type="entry name" value="METHYLPHOSPHONATE SYNTHASE"/>
    <property type="match status" value="1"/>
</dbReference>
<protein>
    <submittedName>
        <fullName evidence="3">Helix-turn-helix transcriptional regulator</fullName>
    </submittedName>
</protein>
<dbReference type="PANTHER" id="PTHR46797">
    <property type="entry name" value="HTH-TYPE TRANSCRIPTIONAL REGULATOR"/>
    <property type="match status" value="1"/>
</dbReference>
<reference evidence="3" key="1">
    <citation type="submission" date="2020-08" db="EMBL/GenBank/DDBJ databases">
        <title>Genome public.</title>
        <authorList>
            <person name="Liu C."/>
            <person name="Sun Q."/>
        </authorList>
    </citation>
    <scope>NUCLEOTIDE SEQUENCE</scope>
    <source>
        <strain evidence="3">NSJ-64</strain>
    </source>
</reference>
<gene>
    <name evidence="3" type="ORF">H8705_00275</name>
</gene>
<feature type="domain" description="HTH cro/C1-type" evidence="2">
    <location>
        <begin position="12"/>
        <end position="66"/>
    </location>
</feature>
<dbReference type="Pfam" id="PF01381">
    <property type="entry name" value="HTH_3"/>
    <property type="match status" value="1"/>
</dbReference>
<dbReference type="EMBL" id="JACRTD010000001">
    <property type="protein sequence ID" value="MBC8584022.1"/>
    <property type="molecule type" value="Genomic_DNA"/>
</dbReference>
<dbReference type="GO" id="GO:0003677">
    <property type="term" value="F:DNA binding"/>
    <property type="evidence" value="ECO:0007669"/>
    <property type="project" value="UniProtKB-KW"/>
</dbReference>
<evidence type="ECO:0000313" key="4">
    <source>
        <dbReference type="Proteomes" id="UP000623678"/>
    </source>
</evidence>
<dbReference type="CDD" id="cd00093">
    <property type="entry name" value="HTH_XRE"/>
    <property type="match status" value="1"/>
</dbReference>
<dbReference type="GO" id="GO:0005829">
    <property type="term" value="C:cytosol"/>
    <property type="evidence" value="ECO:0007669"/>
    <property type="project" value="TreeGrafter"/>
</dbReference>
<keyword evidence="1" id="KW-0238">DNA-binding</keyword>
<evidence type="ECO:0000313" key="3">
    <source>
        <dbReference type="EMBL" id="MBC8584022.1"/>
    </source>
</evidence>
<proteinExistence type="predicted"/>
<comment type="caution">
    <text evidence="3">The sequence shown here is derived from an EMBL/GenBank/DDBJ whole genome shotgun (WGS) entry which is preliminary data.</text>
</comment>
<dbReference type="AlphaFoldDB" id="A0A926IBF0"/>
<dbReference type="InterPro" id="IPR050807">
    <property type="entry name" value="TransReg_Diox_bact_type"/>
</dbReference>
<evidence type="ECO:0000259" key="2">
    <source>
        <dbReference type="PROSITE" id="PS50943"/>
    </source>
</evidence>
<dbReference type="SUPFAM" id="SSF47413">
    <property type="entry name" value="lambda repressor-like DNA-binding domains"/>
    <property type="match status" value="1"/>
</dbReference>
<evidence type="ECO:0000256" key="1">
    <source>
        <dbReference type="ARBA" id="ARBA00023125"/>
    </source>
</evidence>
<name>A0A926IBF0_9FIRM</name>
<sequence>MSVDYRAIGKRIKQRRKDLEKTQDYLAESLSVSVGYISQIERGITKVSLDTLSEIATHLNCDISELITGAVPSHQDYLNEEFAQIYDRMDTHQKNILLEIAHVILHY</sequence>
<dbReference type="InterPro" id="IPR010982">
    <property type="entry name" value="Lambda_DNA-bd_dom_sf"/>
</dbReference>
<organism evidence="3 4">
    <name type="scientific">Youxingia wuxianensis</name>
    <dbReference type="NCBI Taxonomy" id="2763678"/>
    <lineage>
        <taxon>Bacteria</taxon>
        <taxon>Bacillati</taxon>
        <taxon>Bacillota</taxon>
        <taxon>Clostridia</taxon>
        <taxon>Eubacteriales</taxon>
        <taxon>Oscillospiraceae</taxon>
        <taxon>Youxingia</taxon>
    </lineage>
</organism>
<accession>A0A926IBF0</accession>